<evidence type="ECO:0000313" key="3">
    <source>
        <dbReference type="Proteomes" id="UP000266183"/>
    </source>
</evidence>
<gene>
    <name evidence="2" type="ORF">D4L85_03185</name>
</gene>
<dbReference type="KEGG" id="chk:D4L85_03185"/>
<dbReference type="EMBL" id="CP032382">
    <property type="protein sequence ID" value="AYB29647.1"/>
    <property type="molecule type" value="Genomic_DNA"/>
</dbReference>
<evidence type="ECO:0000256" key="1">
    <source>
        <dbReference type="SAM" id="MobiDB-lite"/>
    </source>
</evidence>
<dbReference type="Pfam" id="PF07661">
    <property type="entry name" value="MORN_2"/>
    <property type="match status" value="6"/>
</dbReference>
<dbReference type="PROSITE" id="PS51257">
    <property type="entry name" value="PROKAR_LIPOPROTEIN"/>
    <property type="match status" value="1"/>
</dbReference>
<keyword evidence="3" id="KW-1185">Reference proteome</keyword>
<evidence type="ECO:0000313" key="2">
    <source>
        <dbReference type="EMBL" id="AYB29647.1"/>
    </source>
</evidence>
<organism evidence="2 3">
    <name type="scientific">Chryseolinea soli</name>
    <dbReference type="NCBI Taxonomy" id="2321403"/>
    <lineage>
        <taxon>Bacteria</taxon>
        <taxon>Pseudomonadati</taxon>
        <taxon>Bacteroidota</taxon>
        <taxon>Cytophagia</taxon>
        <taxon>Cytophagales</taxon>
        <taxon>Fulvivirgaceae</taxon>
        <taxon>Chryseolinea</taxon>
    </lineage>
</organism>
<proteinExistence type="predicted"/>
<dbReference type="AlphaFoldDB" id="A0A385SH83"/>
<dbReference type="InterPro" id="IPR011652">
    <property type="entry name" value="MORN_2"/>
</dbReference>
<dbReference type="SUPFAM" id="SSF82185">
    <property type="entry name" value="Histone H3 K4-specific methyltransferase SET7/9 N-terminal domain"/>
    <property type="match status" value="3"/>
</dbReference>
<dbReference type="Gene3D" id="3.90.930.1">
    <property type="match status" value="1"/>
</dbReference>
<accession>A0A385SH83</accession>
<reference evidence="3" key="1">
    <citation type="submission" date="2018-09" db="EMBL/GenBank/DDBJ databases">
        <title>Chryseolinea sp. KIS68-18 isolated from soil.</title>
        <authorList>
            <person name="Weon H.-Y."/>
            <person name="Kwon S.-W."/>
            <person name="Lee S.A."/>
        </authorList>
    </citation>
    <scope>NUCLEOTIDE SEQUENCE [LARGE SCALE GENOMIC DNA]</scope>
    <source>
        <strain evidence="3">KIS68-18</strain>
    </source>
</reference>
<dbReference type="Gene3D" id="2.20.110.10">
    <property type="entry name" value="Histone H3 K4-specific methyltransferase SET7/9 N-terminal domain"/>
    <property type="match status" value="3"/>
</dbReference>
<name>A0A385SH83_9BACT</name>
<dbReference type="Proteomes" id="UP000266183">
    <property type="component" value="Chromosome"/>
</dbReference>
<feature type="region of interest" description="Disordered" evidence="1">
    <location>
        <begin position="371"/>
        <end position="392"/>
    </location>
</feature>
<sequence>MKPLLAPSLILIVLLTACGGKVEIQAEYVNDPEGKEYKVLEYEYVLTKASNGNEIKQRHGFMRMYYPNGKIEKEEHYEQGVLQGESRSYTERGILFHVKNWSNGALEGKATLYNSTGMISMEANYRNGQRDGEERLYHKNRKVEAIFIYKDDRLWQSVASYDSTGKKLDEHAVVEGNGVLNVWSANNTLSASTEMKNGLFHGKARRYFANGKLEKEYDFREGRKYGLFKIFYRNGVLARESTYENDYLIGVNRLYDSSGVLREELSYKDHLTPLDIIQLSGNIVKTISKGLDLDLGVLSGAHKTYHENGKLQLEEYYFDNQPDSIAREYYDNGRLKTEIFYDGDFERARRYEKTFERNGKLVKSVTYAKREPGAEPDTVSSFLKDALAPDKP</sequence>
<protein>
    <submittedName>
        <fullName evidence="2">Toxin-antitoxin system YwqK family antitoxin</fullName>
    </submittedName>
</protein>